<gene>
    <name evidence="1" type="ORF">BG006_010983</name>
</gene>
<dbReference type="Proteomes" id="UP000696485">
    <property type="component" value="Unassembled WGS sequence"/>
</dbReference>
<evidence type="ECO:0000313" key="1">
    <source>
        <dbReference type="EMBL" id="KAF9325545.1"/>
    </source>
</evidence>
<accession>A0A9P5SD16</accession>
<organism evidence="1 2">
    <name type="scientific">Podila minutissima</name>
    <dbReference type="NCBI Taxonomy" id="64525"/>
    <lineage>
        <taxon>Eukaryota</taxon>
        <taxon>Fungi</taxon>
        <taxon>Fungi incertae sedis</taxon>
        <taxon>Mucoromycota</taxon>
        <taxon>Mortierellomycotina</taxon>
        <taxon>Mortierellomycetes</taxon>
        <taxon>Mortierellales</taxon>
        <taxon>Mortierellaceae</taxon>
        <taxon>Podila</taxon>
    </lineage>
</organism>
<protein>
    <submittedName>
        <fullName evidence="1">Uncharacterized protein</fullName>
    </submittedName>
</protein>
<dbReference type="AlphaFoldDB" id="A0A9P5SD16"/>
<name>A0A9P5SD16_9FUNG</name>
<evidence type="ECO:0000313" key="2">
    <source>
        <dbReference type="Proteomes" id="UP000696485"/>
    </source>
</evidence>
<keyword evidence="2" id="KW-1185">Reference proteome</keyword>
<proteinExistence type="predicted"/>
<dbReference type="EMBL" id="JAAAUY010000908">
    <property type="protein sequence ID" value="KAF9325545.1"/>
    <property type="molecule type" value="Genomic_DNA"/>
</dbReference>
<comment type="caution">
    <text evidence="1">The sequence shown here is derived from an EMBL/GenBank/DDBJ whole genome shotgun (WGS) entry which is preliminary data.</text>
</comment>
<reference evidence="1" key="1">
    <citation type="journal article" date="2020" name="Fungal Divers.">
        <title>Resolving the Mortierellaceae phylogeny through synthesis of multi-gene phylogenetics and phylogenomics.</title>
        <authorList>
            <person name="Vandepol N."/>
            <person name="Liber J."/>
            <person name="Desiro A."/>
            <person name="Na H."/>
            <person name="Kennedy M."/>
            <person name="Barry K."/>
            <person name="Grigoriev I.V."/>
            <person name="Miller A.N."/>
            <person name="O'Donnell K."/>
            <person name="Stajich J.E."/>
            <person name="Bonito G."/>
        </authorList>
    </citation>
    <scope>NUCLEOTIDE SEQUENCE</scope>
    <source>
        <strain evidence="1">NVP1</strain>
    </source>
</reference>
<sequence length="234" mass="26241">MDSLPQLSPAMLRSSEVSESASPAAGTLGTQLQHLFPIKTIDMSECYEVQVKAFDTKGAGRFEFKWIDALNSLMAKVVGASLLKLEAKLNTIRHRNNSLEYAHTAFSTEKATLEEHLQLVQQDLVSREHQLTQREQELEQKRVESLLVQSEAWRAAAKVTVNQHYAVRDQLLERVMKTTRTVQELTDRAKIHLATGSDLVTEIVKSHLECLKVHKGELGLNGASQKMIKAIVLE</sequence>